<dbReference type="Pfam" id="PF16983">
    <property type="entry name" value="MFS_MOT1"/>
    <property type="match status" value="1"/>
</dbReference>
<keyword evidence="1" id="KW-0812">Transmembrane</keyword>
<dbReference type="PANTHER" id="PTHR31970">
    <property type="match status" value="1"/>
</dbReference>
<keyword evidence="1" id="KW-0472">Membrane</keyword>
<accession>A0ABD1QCU0</accession>
<dbReference type="PANTHER" id="PTHR31970:SF0">
    <property type="entry name" value="MOLYBDATE TRANSPORTER 1"/>
    <property type="match status" value="1"/>
</dbReference>
<keyword evidence="3" id="KW-1185">Reference proteome</keyword>
<organism evidence="2 3">
    <name type="scientific">Forsythia ovata</name>
    <dbReference type="NCBI Taxonomy" id="205694"/>
    <lineage>
        <taxon>Eukaryota</taxon>
        <taxon>Viridiplantae</taxon>
        <taxon>Streptophyta</taxon>
        <taxon>Embryophyta</taxon>
        <taxon>Tracheophyta</taxon>
        <taxon>Spermatophyta</taxon>
        <taxon>Magnoliopsida</taxon>
        <taxon>eudicotyledons</taxon>
        <taxon>Gunneridae</taxon>
        <taxon>Pentapetalae</taxon>
        <taxon>asterids</taxon>
        <taxon>lamiids</taxon>
        <taxon>Lamiales</taxon>
        <taxon>Oleaceae</taxon>
        <taxon>Forsythieae</taxon>
        <taxon>Forsythia</taxon>
    </lineage>
</organism>
<reference evidence="3" key="1">
    <citation type="submission" date="2024-07" db="EMBL/GenBank/DDBJ databases">
        <title>Two chromosome-level genome assemblies of Korean endemic species Abeliophyllum distichum and Forsythia ovata (Oleaceae).</title>
        <authorList>
            <person name="Jang H."/>
        </authorList>
    </citation>
    <scope>NUCLEOTIDE SEQUENCE [LARGE SCALE GENOMIC DNA]</scope>
</reference>
<dbReference type="EMBL" id="JBFOLJ010000015">
    <property type="protein sequence ID" value="KAL2474030.1"/>
    <property type="molecule type" value="Genomic_DNA"/>
</dbReference>
<evidence type="ECO:0000313" key="3">
    <source>
        <dbReference type="Proteomes" id="UP001604277"/>
    </source>
</evidence>
<evidence type="ECO:0000313" key="2">
    <source>
        <dbReference type="EMBL" id="KAL2474030.1"/>
    </source>
</evidence>
<evidence type="ECO:0000256" key="1">
    <source>
        <dbReference type="SAM" id="Phobius"/>
    </source>
</evidence>
<feature type="transmembrane region" description="Helical" evidence="1">
    <location>
        <begin position="37"/>
        <end position="58"/>
    </location>
</feature>
<keyword evidence="1" id="KW-1133">Transmembrane helix</keyword>
<proteinExistence type="predicted"/>
<gene>
    <name evidence="2" type="ORF">Fot_49766</name>
</gene>
<name>A0ABD1QCU0_9LAMI</name>
<dbReference type="AlphaFoldDB" id="A0ABD1QCU0"/>
<protein>
    <submittedName>
        <fullName evidence="2">Molybdate transporter 1</fullName>
    </submittedName>
</protein>
<dbReference type="Proteomes" id="UP001604277">
    <property type="component" value="Unassembled WGS sequence"/>
</dbReference>
<comment type="caution">
    <text evidence="2">The sequence shown here is derived from an EMBL/GenBank/DDBJ whole genome shotgun (WGS) entry which is preliminary data.</text>
</comment>
<sequence>MFNVRIWDIGCWFGATPCCHGAGGLAVQYKFGGRSGWCVILFGIAKLVLGLVLGSSLVKILDQFLVGVLGVLLLFARIELTICSRDMNYKEKCVVMLICTLFHLLAQVQHLDFFVGLLCICFLGQEDWVMSNLVPQLNAIICRSNIELELSQCWSVYMDDMFDEFL</sequence>
<dbReference type="InterPro" id="IPR031563">
    <property type="entry name" value="MOT1/MOT2"/>
</dbReference>
<feature type="transmembrane region" description="Helical" evidence="1">
    <location>
        <begin position="94"/>
        <end position="125"/>
    </location>
</feature>
<feature type="transmembrane region" description="Helical" evidence="1">
    <location>
        <begin position="64"/>
        <end position="82"/>
    </location>
</feature>